<keyword evidence="2" id="KW-0677">Repeat</keyword>
<dbReference type="PRINTS" id="PR00320">
    <property type="entry name" value="GPROTEINBRPT"/>
</dbReference>
<dbReference type="InterPro" id="IPR001680">
    <property type="entry name" value="WD40_rpt"/>
</dbReference>
<reference evidence="7 8" key="1">
    <citation type="journal article" date="2008" name="Proc. Natl. Acad. Sci. U.S.A.">
        <title>Niche adaptation and genome expansion in the chlorophyll d-producing cyanobacterium Acaryochloris marina.</title>
        <authorList>
            <person name="Swingley W.D."/>
            <person name="Chen M."/>
            <person name="Cheung P.C."/>
            <person name="Conrad A.L."/>
            <person name="Dejesa L.C."/>
            <person name="Hao J."/>
            <person name="Honchak B.M."/>
            <person name="Karbach L.E."/>
            <person name="Kurdoglu A."/>
            <person name="Lahiri S."/>
            <person name="Mastrian S.D."/>
            <person name="Miyashita H."/>
            <person name="Page L."/>
            <person name="Ramakrishna P."/>
            <person name="Satoh S."/>
            <person name="Sattley W.M."/>
            <person name="Shimada Y."/>
            <person name="Taylor H.L."/>
            <person name="Tomo T."/>
            <person name="Tsuchiya T."/>
            <person name="Wang Z.T."/>
            <person name="Raymond J."/>
            <person name="Mimuro M."/>
            <person name="Blankenship R.E."/>
            <person name="Touchman J.W."/>
        </authorList>
    </citation>
    <scope>NUCLEOTIDE SEQUENCE [LARGE SCALE GENOMIC DNA]</scope>
    <source>
        <strain evidence="8">MBIC 11017</strain>
    </source>
</reference>
<dbReference type="PROSITE" id="PS00678">
    <property type="entry name" value="WD_REPEATS_1"/>
    <property type="match status" value="13"/>
</dbReference>
<evidence type="ECO:0000256" key="5">
    <source>
        <dbReference type="PROSITE-ProRule" id="PRU00221"/>
    </source>
</evidence>
<dbReference type="Proteomes" id="UP000000268">
    <property type="component" value="Chromosome"/>
</dbReference>
<dbReference type="PROSITE" id="PS50082">
    <property type="entry name" value="WD_REPEATS_2"/>
    <property type="match status" value="14"/>
</dbReference>
<dbReference type="SMART" id="SM00175">
    <property type="entry name" value="RAB"/>
    <property type="match status" value="1"/>
</dbReference>
<dbReference type="SUPFAM" id="SSF52540">
    <property type="entry name" value="P-loop containing nucleoside triphosphate hydrolases"/>
    <property type="match status" value="1"/>
</dbReference>
<name>B0BZW8_ACAM1</name>
<dbReference type="eggNOG" id="COG4916">
    <property type="taxonomic scope" value="Bacteria"/>
</dbReference>
<feature type="repeat" description="WD" evidence="5">
    <location>
        <begin position="242"/>
        <end position="283"/>
    </location>
</feature>
<dbReference type="InterPro" id="IPR019775">
    <property type="entry name" value="WD40_repeat_CS"/>
</dbReference>
<feature type="repeat" description="WD" evidence="5">
    <location>
        <begin position="368"/>
        <end position="409"/>
    </location>
</feature>
<dbReference type="InterPro" id="IPR036322">
    <property type="entry name" value="WD40_repeat_dom_sf"/>
</dbReference>
<dbReference type="SUPFAM" id="SSF52200">
    <property type="entry name" value="Toll/Interleukin receptor TIR domain"/>
    <property type="match status" value="1"/>
</dbReference>
<feature type="repeat" description="WD" evidence="5">
    <location>
        <begin position="662"/>
        <end position="703"/>
    </location>
</feature>
<feature type="repeat" description="WD" evidence="5">
    <location>
        <begin position="578"/>
        <end position="619"/>
    </location>
</feature>
<feature type="repeat" description="WD" evidence="5">
    <location>
        <begin position="158"/>
        <end position="199"/>
    </location>
</feature>
<dbReference type="PROSITE" id="PS50104">
    <property type="entry name" value="TIR"/>
    <property type="match status" value="1"/>
</dbReference>
<dbReference type="GO" id="GO:0005525">
    <property type="term" value="F:GTP binding"/>
    <property type="evidence" value="ECO:0007669"/>
    <property type="project" value="UniProtKB-KW"/>
</dbReference>
<feature type="repeat" description="WD" evidence="5">
    <location>
        <begin position="284"/>
        <end position="325"/>
    </location>
</feature>
<dbReference type="SUPFAM" id="SSF50978">
    <property type="entry name" value="WD40 repeat-like"/>
    <property type="match status" value="2"/>
</dbReference>
<dbReference type="Gene3D" id="3.40.50.300">
    <property type="entry name" value="P-loop containing nucleotide triphosphate hydrolases"/>
    <property type="match status" value="1"/>
</dbReference>
<feature type="repeat" description="WD" evidence="5">
    <location>
        <begin position="620"/>
        <end position="661"/>
    </location>
</feature>
<dbReference type="InterPro" id="IPR035897">
    <property type="entry name" value="Toll_tir_struct_dom_sf"/>
</dbReference>
<dbReference type="RefSeq" id="WP_012162657.1">
    <property type="nucleotide sequence ID" value="NC_009925.1"/>
</dbReference>
<protein>
    <submittedName>
        <fullName evidence="7">WD-repeat protein</fullName>
    </submittedName>
</protein>
<evidence type="ECO:0000256" key="1">
    <source>
        <dbReference type="ARBA" id="ARBA00022574"/>
    </source>
</evidence>
<dbReference type="eggNOG" id="COG1100">
    <property type="taxonomic scope" value="Bacteria"/>
</dbReference>
<dbReference type="PANTHER" id="PTHR22847:SF637">
    <property type="entry name" value="WD REPEAT DOMAIN 5B"/>
    <property type="match status" value="1"/>
</dbReference>
<dbReference type="Gene3D" id="2.130.10.10">
    <property type="entry name" value="YVTN repeat-like/Quinoprotein amine dehydrogenase"/>
    <property type="match status" value="6"/>
</dbReference>
<dbReference type="STRING" id="329726.AM1_2164"/>
<feature type="repeat" description="WD" evidence="5">
    <location>
        <begin position="452"/>
        <end position="493"/>
    </location>
</feature>
<dbReference type="Pfam" id="PF00400">
    <property type="entry name" value="WD40"/>
    <property type="match status" value="14"/>
</dbReference>
<sequence>MAANFQYDVFLSHSAKNKDVVRKIAERLKSAGVKVWFDEWSIRPGDSIPAKIEEGLEQSRVLVLCMSAEAFGSDWAQLESYTFRFKDPLNKDRRFIPLRLDDATIRGSLAQFSYIDWRRQDSSEAYGKLLTACQPYQDAPLPDPKQLTQDEFKLKILSLGHTDAVWSVAFSADGRRALSGSNDNTVRLWDVDTGQSLRVMEGHTDSVNSVAFSADGRRALSGSSDRTVRLWDVDTGQSLRVMEGHTDSVQSVAFSADGRRALSGSYDRTVRLWDVDTGQSLRVMEGHTDSVQSVAFSADGRRALSGSSDRTVRLWDVDTGQSLRVMEGHTDYVWSVAFSADGHRALSGSDDNTVRLWDVDTGQSLRVMEGHTDSVWSVAFSADGRRALSGSYDRTVRLWDVDTGQSLRVMEGHTSYVNSVAFSADGRRALSGSQDRTVRLWDVDTGQTLRVMEGHTEYLQSVVFSADGHYALSGSYDRTVRLWDVDTGQSLRVMEGHTSYVLSVAFSADGRRALSGSSDRTVRLWDVDTGQSLRVMEGHTDAVWSVAFSADGRRALSGSSDRTVRLWDVDTGQSLRVMEGHTDSVNSVAFSADGHRALSGSYDRTVRLWDVDTGQSLRVMEGHTDAVWSVAFSADGRRALSGSNDNTVRLWDVDTGQTLRVMEGHTEYLQSVVFSADGHYALSGSQDRTVRLWDVDTGQTLRVMEGHTGEVWSVAFSADGRQYYSSASNGVLRLWPYGDETLPVVTDQVEYTNAKVLFVGNSAAGKTGLSNRLALDAYKETDSTVGAWATQWKLPVESNDGVEKEIWLWDFGGQADQRLIHQLYMDQTQVAALVFDPQKPEFLEGLRTWDRDLTRAATGDFKKLLVAGRIDAGGLRSVSRHQVEEFAQEYGFEEYIETSAKENIGCKELKQAICQLIDWDSIAKRTTPKLFRRLKQEIVSLKDEGRTLMRFNELREALTLRMSGERFTDTELKTVISLLAGPGVMWELGFGSWVLLAPELINAYAQAVIRTIQEDERELGCITEACVLAGQLSYPNDLQRLPEEEERILLLAMHRLLVENSLCLSEPTETGTLLIFPSYARRERPDLIKHPSVMVSYEFAGFLDDIYATLIVRLHRISPFETEELWKDAADFKSRTGYKLGVKLSRKAAGKAELLVYFDPKLSIGERMIFSQYVQEHLFRKVKDRDQVKRLRHWVCGNCGEPVENRNRAMQRLHDQGKEAKIICVNCETYVQLWDEMEATFADPDILSRVRTLEAEAQRELDNESKERALVGDVISTVALAGQISREFSVSDHGLDMEIEFKNDEGEATGQRLYLQLKSGDSYLSERKRDGVEIFKISKQRHVEYWINQKYPVMLVIRNSEGEIRWMEISEYLQQKTQNGKKQIRQIEFVGERFDVMSVRHWREKALKP</sequence>
<evidence type="ECO:0000313" key="7">
    <source>
        <dbReference type="EMBL" id="ABW27178.1"/>
    </source>
</evidence>
<dbReference type="InterPro" id="IPR001806">
    <property type="entry name" value="Small_GTPase"/>
</dbReference>
<dbReference type="HOGENOM" id="CLU_253766_0_0_3"/>
<dbReference type="PANTHER" id="PTHR22847">
    <property type="entry name" value="WD40 REPEAT PROTEIN"/>
    <property type="match status" value="1"/>
</dbReference>
<dbReference type="InterPro" id="IPR015943">
    <property type="entry name" value="WD40/YVTN_repeat-like_dom_sf"/>
</dbReference>
<feature type="repeat" description="WD" evidence="5">
    <location>
        <begin position="326"/>
        <end position="367"/>
    </location>
</feature>
<evidence type="ECO:0000313" key="8">
    <source>
        <dbReference type="Proteomes" id="UP000000268"/>
    </source>
</evidence>
<dbReference type="Pfam" id="PF14280">
    <property type="entry name" value="DUF4365"/>
    <property type="match status" value="1"/>
</dbReference>
<feature type="domain" description="TIR" evidence="6">
    <location>
        <begin position="5"/>
        <end position="152"/>
    </location>
</feature>
<dbReference type="eggNOG" id="COG2319">
    <property type="taxonomic scope" value="Bacteria"/>
</dbReference>
<keyword evidence="8" id="KW-1185">Reference proteome</keyword>
<feature type="repeat" description="WD" evidence="5">
    <location>
        <begin position="536"/>
        <end position="577"/>
    </location>
</feature>
<feature type="repeat" description="WD" evidence="5">
    <location>
        <begin position="200"/>
        <end position="241"/>
    </location>
</feature>
<dbReference type="PROSITE" id="PS51419">
    <property type="entry name" value="RAB"/>
    <property type="match status" value="1"/>
</dbReference>
<dbReference type="Gene3D" id="3.40.50.10140">
    <property type="entry name" value="Toll/interleukin-1 receptor homology (TIR) domain"/>
    <property type="match status" value="1"/>
</dbReference>
<evidence type="ECO:0000259" key="6">
    <source>
        <dbReference type="PROSITE" id="PS50104"/>
    </source>
</evidence>
<dbReference type="InterPro" id="IPR020472">
    <property type="entry name" value="WD40_PAC1"/>
</dbReference>
<keyword evidence="4" id="KW-0342">GTP-binding</keyword>
<dbReference type="PRINTS" id="PR00449">
    <property type="entry name" value="RASTRNSFRMNG"/>
</dbReference>
<evidence type="ECO:0000256" key="3">
    <source>
        <dbReference type="ARBA" id="ARBA00022741"/>
    </source>
</evidence>
<dbReference type="SMART" id="SM00174">
    <property type="entry name" value="RHO"/>
    <property type="match status" value="1"/>
</dbReference>
<dbReference type="SMART" id="SM00320">
    <property type="entry name" value="WD40"/>
    <property type="match status" value="14"/>
</dbReference>
<feature type="repeat" description="WD" evidence="5">
    <location>
        <begin position="494"/>
        <end position="535"/>
    </location>
</feature>
<feature type="repeat" description="WD" evidence="5">
    <location>
        <begin position="410"/>
        <end position="451"/>
    </location>
</feature>
<dbReference type="KEGG" id="amr:AM1_2164"/>
<dbReference type="OrthoDB" id="434800at2"/>
<dbReference type="PROSITE" id="PS50294">
    <property type="entry name" value="WD_REPEATS_REGION"/>
    <property type="match status" value="14"/>
</dbReference>
<dbReference type="CDD" id="cd00154">
    <property type="entry name" value="Rab"/>
    <property type="match status" value="1"/>
</dbReference>
<evidence type="ECO:0000256" key="2">
    <source>
        <dbReference type="ARBA" id="ARBA00022737"/>
    </source>
</evidence>
<dbReference type="SMART" id="SM00173">
    <property type="entry name" value="RAS"/>
    <property type="match status" value="1"/>
</dbReference>
<dbReference type="CDD" id="cd00200">
    <property type="entry name" value="WD40"/>
    <property type="match status" value="3"/>
</dbReference>
<feature type="repeat" description="WD" evidence="5">
    <location>
        <begin position="704"/>
        <end position="735"/>
    </location>
</feature>
<dbReference type="GO" id="GO:0007165">
    <property type="term" value="P:signal transduction"/>
    <property type="evidence" value="ECO:0007669"/>
    <property type="project" value="InterPro"/>
</dbReference>
<dbReference type="InterPro" id="IPR027417">
    <property type="entry name" value="P-loop_NTPase"/>
</dbReference>
<proteinExistence type="predicted"/>
<keyword evidence="1 5" id="KW-0853">WD repeat</keyword>
<keyword evidence="3" id="KW-0547">Nucleotide-binding</keyword>
<dbReference type="InterPro" id="IPR005225">
    <property type="entry name" value="Small_GTP-bd"/>
</dbReference>
<dbReference type="NCBIfam" id="TIGR00231">
    <property type="entry name" value="small_GTP"/>
    <property type="match status" value="1"/>
</dbReference>
<evidence type="ECO:0000256" key="4">
    <source>
        <dbReference type="ARBA" id="ARBA00023134"/>
    </source>
</evidence>
<accession>B0BZW8</accession>
<dbReference type="GO" id="GO:0003924">
    <property type="term" value="F:GTPase activity"/>
    <property type="evidence" value="ECO:0007669"/>
    <property type="project" value="InterPro"/>
</dbReference>
<dbReference type="InterPro" id="IPR025375">
    <property type="entry name" value="DUF4365"/>
</dbReference>
<dbReference type="InterPro" id="IPR000157">
    <property type="entry name" value="TIR_dom"/>
</dbReference>
<dbReference type="Pfam" id="PF00071">
    <property type="entry name" value="Ras"/>
    <property type="match status" value="1"/>
</dbReference>
<dbReference type="EMBL" id="CP000828">
    <property type="protein sequence ID" value="ABW27178.1"/>
    <property type="molecule type" value="Genomic_DNA"/>
</dbReference>
<organism evidence="7 8">
    <name type="scientific">Acaryochloris marina (strain MBIC 11017)</name>
    <dbReference type="NCBI Taxonomy" id="329726"/>
    <lineage>
        <taxon>Bacteria</taxon>
        <taxon>Bacillati</taxon>
        <taxon>Cyanobacteriota</taxon>
        <taxon>Cyanophyceae</taxon>
        <taxon>Acaryochloridales</taxon>
        <taxon>Acaryochloridaceae</taxon>
        <taxon>Acaryochloris</taxon>
    </lineage>
</organism>
<gene>
    <name evidence="7" type="ordered locus">AM1_2164</name>
</gene>
<dbReference type="Pfam" id="PF13676">
    <property type="entry name" value="TIR_2"/>
    <property type="match status" value="1"/>
</dbReference>